<evidence type="ECO:0000256" key="1">
    <source>
        <dbReference type="ARBA" id="ARBA00004141"/>
    </source>
</evidence>
<dbReference type="InterPro" id="IPR017981">
    <property type="entry name" value="GPCR_2-like_7TM"/>
</dbReference>
<organism evidence="7 8">
    <name type="scientific">Allacma fusca</name>
    <dbReference type="NCBI Taxonomy" id="39272"/>
    <lineage>
        <taxon>Eukaryota</taxon>
        <taxon>Metazoa</taxon>
        <taxon>Ecdysozoa</taxon>
        <taxon>Arthropoda</taxon>
        <taxon>Hexapoda</taxon>
        <taxon>Collembola</taxon>
        <taxon>Symphypleona</taxon>
        <taxon>Sminthuridae</taxon>
        <taxon>Allacma</taxon>
    </lineage>
</organism>
<evidence type="ECO:0000313" key="8">
    <source>
        <dbReference type="Proteomes" id="UP000708208"/>
    </source>
</evidence>
<dbReference type="InterPro" id="IPR050332">
    <property type="entry name" value="GPCR_2"/>
</dbReference>
<evidence type="ECO:0000256" key="2">
    <source>
        <dbReference type="ARBA" id="ARBA00022692"/>
    </source>
</evidence>
<dbReference type="PANTHER" id="PTHR45620">
    <property type="entry name" value="PDF RECEPTOR-LIKE PROTEIN-RELATED"/>
    <property type="match status" value="1"/>
</dbReference>
<comment type="caution">
    <text evidence="7">The sequence shown here is derived from an EMBL/GenBank/DDBJ whole genome shotgun (WGS) entry which is preliminary data.</text>
</comment>
<protein>
    <recommendedName>
        <fullName evidence="6">G-protein coupled receptors family 2 profile 2 domain-containing protein</fullName>
    </recommendedName>
</protein>
<dbReference type="GO" id="GO:0007188">
    <property type="term" value="P:adenylate cyclase-modulating G protein-coupled receptor signaling pathway"/>
    <property type="evidence" value="ECO:0007669"/>
    <property type="project" value="TreeGrafter"/>
</dbReference>
<keyword evidence="2 5" id="KW-0812">Transmembrane</keyword>
<dbReference type="GO" id="GO:0008528">
    <property type="term" value="F:G protein-coupled peptide receptor activity"/>
    <property type="evidence" value="ECO:0007669"/>
    <property type="project" value="TreeGrafter"/>
</dbReference>
<dbReference type="EMBL" id="CAJVCH010023508">
    <property type="protein sequence ID" value="CAG7694874.1"/>
    <property type="molecule type" value="Genomic_DNA"/>
</dbReference>
<dbReference type="PANTHER" id="PTHR45620:SF15">
    <property type="entry name" value="DIURETIC HORMONE 44 RECEPTOR 1-RELATED"/>
    <property type="match status" value="1"/>
</dbReference>
<dbReference type="SUPFAM" id="SSF81321">
    <property type="entry name" value="Family A G protein-coupled receptor-like"/>
    <property type="match status" value="1"/>
</dbReference>
<dbReference type="GO" id="GO:0005886">
    <property type="term" value="C:plasma membrane"/>
    <property type="evidence" value="ECO:0007669"/>
    <property type="project" value="TreeGrafter"/>
</dbReference>
<gene>
    <name evidence="7" type="ORF">AFUS01_LOCUS3849</name>
</gene>
<evidence type="ECO:0000259" key="6">
    <source>
        <dbReference type="PROSITE" id="PS50261"/>
    </source>
</evidence>
<proteinExistence type="predicted"/>
<feature type="transmembrane region" description="Helical" evidence="5">
    <location>
        <begin position="62"/>
        <end position="80"/>
    </location>
</feature>
<dbReference type="OrthoDB" id="6160250at2759"/>
<dbReference type="AlphaFoldDB" id="A0A8J2JSS7"/>
<keyword evidence="4 5" id="KW-0472">Membrane</keyword>
<dbReference type="Proteomes" id="UP000708208">
    <property type="component" value="Unassembled WGS sequence"/>
</dbReference>
<keyword evidence="8" id="KW-1185">Reference proteome</keyword>
<name>A0A8J2JSS7_9HEXA</name>
<dbReference type="InterPro" id="IPR000832">
    <property type="entry name" value="GPCR_2_secretin-like"/>
</dbReference>
<dbReference type="GO" id="GO:0007166">
    <property type="term" value="P:cell surface receptor signaling pathway"/>
    <property type="evidence" value="ECO:0007669"/>
    <property type="project" value="InterPro"/>
</dbReference>
<keyword evidence="3 5" id="KW-1133">Transmembrane helix</keyword>
<sequence length="276" mass="31600">MRNSIQSKSFILFCSGQDWVCKVVISLQFYAKVSAINWMFVQGHYLNSKLTNIVLRKFHMRYYVFIGWGIPLGIVGLWSITTEIIYGTKCWKDFTKMRTIWILVVSLSVVLLVNLFLLLKILRFVISSTSYVNANETLTVRLGVRSKIKRGTKATAILFPLLGITNLVFFHNPGGTGQKYYMVAQASIHSLQGIITSILYCFICKDVREALRREYYKFQVKRGASVNGSQRFAVSVRSRDSRVSTPLHRREVVQIQRVAIDREHVSRASATLDTIQ</sequence>
<dbReference type="Pfam" id="PF00002">
    <property type="entry name" value="7tm_2"/>
    <property type="match status" value="1"/>
</dbReference>
<feature type="transmembrane region" description="Helical" evidence="5">
    <location>
        <begin position="182"/>
        <end position="203"/>
    </location>
</feature>
<feature type="transmembrane region" description="Helical" evidence="5">
    <location>
        <begin position="151"/>
        <end position="170"/>
    </location>
</feature>
<evidence type="ECO:0000256" key="4">
    <source>
        <dbReference type="ARBA" id="ARBA00023136"/>
    </source>
</evidence>
<evidence type="ECO:0000256" key="5">
    <source>
        <dbReference type="SAM" id="Phobius"/>
    </source>
</evidence>
<dbReference type="GO" id="GO:0017046">
    <property type="term" value="F:peptide hormone binding"/>
    <property type="evidence" value="ECO:0007669"/>
    <property type="project" value="TreeGrafter"/>
</dbReference>
<accession>A0A8J2JSS7</accession>
<reference evidence="7" key="1">
    <citation type="submission" date="2021-06" db="EMBL/GenBank/DDBJ databases">
        <authorList>
            <person name="Hodson N. C."/>
            <person name="Mongue J. A."/>
            <person name="Jaron S. K."/>
        </authorList>
    </citation>
    <scope>NUCLEOTIDE SEQUENCE</scope>
</reference>
<evidence type="ECO:0000256" key="3">
    <source>
        <dbReference type="ARBA" id="ARBA00022989"/>
    </source>
</evidence>
<feature type="domain" description="G-protein coupled receptors family 2 profile 2" evidence="6">
    <location>
        <begin position="1"/>
        <end position="204"/>
    </location>
</feature>
<evidence type="ECO:0000313" key="7">
    <source>
        <dbReference type="EMBL" id="CAG7694874.1"/>
    </source>
</evidence>
<dbReference type="PROSITE" id="PS50261">
    <property type="entry name" value="G_PROTEIN_RECEP_F2_4"/>
    <property type="match status" value="1"/>
</dbReference>
<comment type="subcellular location">
    <subcellularLocation>
        <location evidence="1">Membrane</location>
        <topology evidence="1">Multi-pass membrane protein</topology>
    </subcellularLocation>
</comment>
<feature type="transmembrane region" description="Helical" evidence="5">
    <location>
        <begin position="100"/>
        <end position="119"/>
    </location>
</feature>